<dbReference type="GeneID" id="39608990"/>
<evidence type="ECO:0000313" key="3">
    <source>
        <dbReference type="EMBL" id="RNJ57986.1"/>
    </source>
</evidence>
<evidence type="ECO:0000259" key="2">
    <source>
        <dbReference type="Pfam" id="PF24883"/>
    </source>
</evidence>
<dbReference type="Pfam" id="PF24883">
    <property type="entry name" value="NPHP3_N"/>
    <property type="match status" value="1"/>
</dbReference>
<evidence type="ECO:0000313" key="4">
    <source>
        <dbReference type="Proteomes" id="UP000267145"/>
    </source>
</evidence>
<protein>
    <recommendedName>
        <fullName evidence="2">Nephrocystin 3-like N-terminal domain-containing protein</fullName>
    </recommendedName>
</protein>
<dbReference type="RefSeq" id="XP_028496144.1">
    <property type="nucleotide sequence ID" value="XM_028639460.1"/>
</dbReference>
<gene>
    <name evidence="3" type="ORF">D7B24_005301</name>
</gene>
<reference evidence="3 4" key="1">
    <citation type="submission" date="2018-10" db="EMBL/GenBank/DDBJ databases">
        <title>Genome sequence of Verticillium nonalfalfae VnAa140.</title>
        <authorList>
            <person name="Stajich J.E."/>
            <person name="Kasson M.T."/>
        </authorList>
    </citation>
    <scope>NUCLEOTIDE SEQUENCE [LARGE SCALE GENOMIC DNA]</scope>
    <source>
        <strain evidence="3 4">VnAa140</strain>
    </source>
</reference>
<sequence length="310" mass="34954">MAEVLGLPVSIIAIVDLSAKLASHCKFYVENVKDARADFRKLLIEITSVGNAVDILKFLIEYDPDFESDQLLSLSGESGSIAGCLDALTKLEAMLPPSEDIDSGNSCPSMKSRMKNIATRLAWPLKKTRAMGLLDDIMRHKATIKLAMIGDISKDVKEIKTTVENIQKKLTKSNSTLIDIHRSGRQPSIQQLLDSLVFMINMWDSIYIIIDALDESKPRTELLKLLHKLGTEHRFQNLKILATSRIYPDIKDNMEPIATSIDMSNPFVEDDIRKFTFNDLERRRTTDFKYLNQAFMNEAADIISVRAEGM</sequence>
<keyword evidence="4" id="KW-1185">Reference proteome</keyword>
<dbReference type="EMBL" id="RBVV01000032">
    <property type="protein sequence ID" value="RNJ57986.1"/>
    <property type="molecule type" value="Genomic_DNA"/>
</dbReference>
<dbReference type="PANTHER" id="PTHR10039">
    <property type="entry name" value="AMELOGENIN"/>
    <property type="match status" value="1"/>
</dbReference>
<accession>A0A3M9YDX1</accession>
<evidence type="ECO:0000256" key="1">
    <source>
        <dbReference type="ARBA" id="ARBA00022737"/>
    </source>
</evidence>
<dbReference type="Proteomes" id="UP000267145">
    <property type="component" value="Unassembled WGS sequence"/>
</dbReference>
<name>A0A3M9YDX1_9PEZI</name>
<comment type="caution">
    <text evidence="3">The sequence shown here is derived from an EMBL/GenBank/DDBJ whole genome shotgun (WGS) entry which is preliminary data.</text>
</comment>
<keyword evidence="1" id="KW-0677">Repeat</keyword>
<dbReference type="AlphaFoldDB" id="A0A3M9YDX1"/>
<proteinExistence type="predicted"/>
<feature type="domain" description="Nephrocystin 3-like N-terminal" evidence="2">
    <location>
        <begin position="161"/>
        <end position="245"/>
    </location>
</feature>
<dbReference type="STRING" id="1051616.A0A3M9YDX1"/>
<organism evidence="3 4">
    <name type="scientific">Verticillium nonalfalfae</name>
    <dbReference type="NCBI Taxonomy" id="1051616"/>
    <lineage>
        <taxon>Eukaryota</taxon>
        <taxon>Fungi</taxon>
        <taxon>Dikarya</taxon>
        <taxon>Ascomycota</taxon>
        <taxon>Pezizomycotina</taxon>
        <taxon>Sordariomycetes</taxon>
        <taxon>Hypocreomycetidae</taxon>
        <taxon>Glomerellales</taxon>
        <taxon>Plectosphaerellaceae</taxon>
        <taxon>Verticillium</taxon>
    </lineage>
</organism>
<dbReference type="InterPro" id="IPR056884">
    <property type="entry name" value="NPHP3-like_N"/>
</dbReference>
<dbReference type="PANTHER" id="PTHR10039:SF16">
    <property type="entry name" value="GPI INOSITOL-DEACYLASE"/>
    <property type="match status" value="1"/>
</dbReference>